<evidence type="ECO:0000313" key="6">
    <source>
        <dbReference type="Proteomes" id="UP000198556"/>
    </source>
</evidence>
<reference evidence="5 6" key="1">
    <citation type="submission" date="2016-10" db="EMBL/GenBank/DDBJ databases">
        <authorList>
            <person name="de Groot N.N."/>
        </authorList>
    </citation>
    <scope>NUCLEOTIDE SEQUENCE [LARGE SCALE GENOMIC DNA]</scope>
    <source>
        <strain evidence="5 6">DSM 15827</strain>
    </source>
</reference>
<feature type="compositionally biased region" description="Low complexity" evidence="2">
    <location>
        <begin position="582"/>
        <end position="607"/>
    </location>
</feature>
<evidence type="ECO:0000256" key="3">
    <source>
        <dbReference type="SAM" id="Phobius"/>
    </source>
</evidence>
<comment type="similarity">
    <text evidence="1">Belongs to the amidase family.</text>
</comment>
<protein>
    <submittedName>
        <fullName evidence="5">Asp-tRNAAsn/Glu-tRNAGln amidotransferase A subunit</fullName>
    </submittedName>
</protein>
<dbReference type="SUPFAM" id="SSF75304">
    <property type="entry name" value="Amidase signature (AS) enzymes"/>
    <property type="match status" value="1"/>
</dbReference>
<dbReference type="PROSITE" id="PS00571">
    <property type="entry name" value="AMIDASES"/>
    <property type="match status" value="1"/>
</dbReference>
<keyword evidence="3" id="KW-1133">Transmembrane helix</keyword>
<dbReference type="AlphaFoldDB" id="A0A1H9IR24"/>
<accession>A0A1H9IR24</accession>
<evidence type="ECO:0000313" key="5">
    <source>
        <dbReference type="EMBL" id="SEQ77034.1"/>
    </source>
</evidence>
<sequence length="719" mass="78135">MGKVVKQFWAVVCSVLFVLVSVPYEQQVFAEDHTSQSQVVENKEHLDLSVEEYKRMTALELAELVRSHKVTAEQLVTLAYQVIDSENPSLNAVITTRKEAALEEARNLEDTGQPFLGVPLLIKGIGHNIAGGENTLALKTNENNPLTKRDSSYVRDFKKLGFIILGQTNYPELALRNITTGHLYGLTHNAWNPAYNSGGSSGGSAAALASGMTPIATGSDMGGSIRIPASWNGLIGFKTSGGVTHHSGMRSMVVHFPLTKSVDDTVAFFDGVENPKFHDDVQKITDEVSDVKDLKIGYSLESPMGTKVSEDAKKAVLEAVDFLREQGFTVEEASWPIDGRAIMEDYTLMSIGSGGLPGNLPQKFEELGLTKHDLDPLVWALYNANKQYGRDAMKKDYAETKKHIEKYIEQMETFHQTYPLFLTPTTATTAPLNSNDLIDDEDEIAMYNSENLTKEEQWNLLVRQWEPMLERTPFTAVINIVGEPAISLPTYLSKENLPLGIMLNAKWGMDKVLLKVAKIFEDQHKFTLKEDIAKADNTDNDSSDATTGEPTTSTEQPSTGTQTPTTGVETPSTGNQTPNSGTEQPSTSTEQPSTGTQTSSTGTQTPTIDAETPTIDAETPTIDAETPTTGTETPSTGTETPTTGTETPNSGTEQPSTGTEQPTTNKQKPAKPAKPATPEQPVKPTLPTTGTKSYAVQITSAVAFILLGIGVIYHKKNNK</sequence>
<evidence type="ECO:0000259" key="4">
    <source>
        <dbReference type="Pfam" id="PF01425"/>
    </source>
</evidence>
<dbReference type="OrthoDB" id="9811471at2"/>
<keyword evidence="6" id="KW-1185">Reference proteome</keyword>
<dbReference type="InterPro" id="IPR023631">
    <property type="entry name" value="Amidase_dom"/>
</dbReference>
<organism evidence="5 6">
    <name type="scientific">Granulicatella balaenopterae</name>
    <dbReference type="NCBI Taxonomy" id="137733"/>
    <lineage>
        <taxon>Bacteria</taxon>
        <taxon>Bacillati</taxon>
        <taxon>Bacillota</taxon>
        <taxon>Bacilli</taxon>
        <taxon>Lactobacillales</taxon>
        <taxon>Carnobacteriaceae</taxon>
        <taxon>Granulicatella</taxon>
    </lineage>
</organism>
<feature type="domain" description="Amidase" evidence="4">
    <location>
        <begin position="75"/>
        <end position="514"/>
    </location>
</feature>
<dbReference type="PANTHER" id="PTHR11895:SF7">
    <property type="entry name" value="GLUTAMYL-TRNA(GLN) AMIDOTRANSFERASE SUBUNIT A, MITOCHONDRIAL"/>
    <property type="match status" value="1"/>
</dbReference>
<dbReference type="InterPro" id="IPR036928">
    <property type="entry name" value="AS_sf"/>
</dbReference>
<dbReference type="Pfam" id="PF01425">
    <property type="entry name" value="Amidase"/>
    <property type="match status" value="1"/>
</dbReference>
<dbReference type="RefSeq" id="WP_089746107.1">
    <property type="nucleotide sequence ID" value="NZ_FOGF01000006.1"/>
</dbReference>
<keyword evidence="3" id="KW-0472">Membrane</keyword>
<dbReference type="InterPro" id="IPR020556">
    <property type="entry name" value="Amidase_CS"/>
</dbReference>
<name>A0A1H9IR24_9LACT</name>
<keyword evidence="5" id="KW-0808">Transferase</keyword>
<proteinExistence type="inferred from homology"/>
<feature type="compositionally biased region" description="Low complexity" evidence="2">
    <location>
        <begin position="543"/>
        <end position="574"/>
    </location>
</feature>
<feature type="region of interest" description="Disordered" evidence="2">
    <location>
        <begin position="536"/>
        <end position="690"/>
    </location>
</feature>
<feature type="compositionally biased region" description="Low complexity" evidence="2">
    <location>
        <begin position="618"/>
        <end position="653"/>
    </location>
</feature>
<evidence type="ECO:0000256" key="1">
    <source>
        <dbReference type="ARBA" id="ARBA00009199"/>
    </source>
</evidence>
<dbReference type="STRING" id="137733.SAMN05421767_10663"/>
<dbReference type="EMBL" id="FOGF01000006">
    <property type="protein sequence ID" value="SEQ77034.1"/>
    <property type="molecule type" value="Genomic_DNA"/>
</dbReference>
<dbReference type="Gene3D" id="3.90.1300.10">
    <property type="entry name" value="Amidase signature (AS) domain"/>
    <property type="match status" value="1"/>
</dbReference>
<evidence type="ECO:0000256" key="2">
    <source>
        <dbReference type="SAM" id="MobiDB-lite"/>
    </source>
</evidence>
<gene>
    <name evidence="5" type="ORF">SAMN05421767_10663</name>
</gene>
<dbReference type="GO" id="GO:0016740">
    <property type="term" value="F:transferase activity"/>
    <property type="evidence" value="ECO:0007669"/>
    <property type="project" value="UniProtKB-KW"/>
</dbReference>
<feature type="transmembrane region" description="Helical" evidence="3">
    <location>
        <begin position="694"/>
        <end position="713"/>
    </location>
</feature>
<dbReference type="InterPro" id="IPR000120">
    <property type="entry name" value="Amidase"/>
</dbReference>
<dbReference type="Proteomes" id="UP000198556">
    <property type="component" value="Unassembled WGS sequence"/>
</dbReference>
<dbReference type="PANTHER" id="PTHR11895">
    <property type="entry name" value="TRANSAMIDASE"/>
    <property type="match status" value="1"/>
</dbReference>
<keyword evidence="3" id="KW-0812">Transmembrane</keyword>